<dbReference type="Proteomes" id="UP000314980">
    <property type="component" value="Unassembled WGS sequence"/>
</dbReference>
<name>A0A4W6FPP3_LATCA</name>
<feature type="region of interest" description="Disordered" evidence="1">
    <location>
        <begin position="30"/>
        <end position="155"/>
    </location>
</feature>
<reference evidence="4" key="1">
    <citation type="submission" date="2015-09" db="EMBL/GenBank/DDBJ databases">
        <authorList>
            <person name="Sai Rama Sridatta P."/>
        </authorList>
    </citation>
    <scope>NUCLEOTIDE SEQUENCE [LARGE SCALE GENOMIC DNA]</scope>
</reference>
<feature type="compositionally biased region" description="Low complexity" evidence="1">
    <location>
        <begin position="118"/>
        <end position="134"/>
    </location>
</feature>
<proteinExistence type="predicted"/>
<dbReference type="AlphaFoldDB" id="A0A4W6FPP3"/>
<feature type="compositionally biased region" description="Basic residues" evidence="1">
    <location>
        <begin position="74"/>
        <end position="93"/>
    </location>
</feature>
<dbReference type="Ensembl" id="ENSLCAT00010054559.1">
    <property type="protein sequence ID" value="ENSLCAP00010053195.1"/>
    <property type="gene ID" value="ENSLCAG00010024739.1"/>
</dbReference>
<evidence type="ECO:0008006" key="5">
    <source>
        <dbReference type="Google" id="ProtNLM"/>
    </source>
</evidence>
<reference evidence="3" key="2">
    <citation type="submission" date="2025-08" db="UniProtKB">
        <authorList>
            <consortium name="Ensembl"/>
        </authorList>
    </citation>
    <scope>IDENTIFICATION</scope>
</reference>
<feature type="compositionally biased region" description="Basic and acidic residues" evidence="1">
    <location>
        <begin position="43"/>
        <end position="56"/>
    </location>
</feature>
<protein>
    <recommendedName>
        <fullName evidence="5">C1q domain-containing protein</fullName>
    </recommendedName>
</protein>
<feature type="compositionally biased region" description="Polar residues" evidence="1">
    <location>
        <begin position="135"/>
        <end position="155"/>
    </location>
</feature>
<sequence>MLHHFVLVIGALLSLATPMLVAMETCPAAGIPGIPGMPGLPGRDGRTGEKGEKGEAGAEWQGSLSPQRGEKRGTRGTRHPRACWTTRRTRRARGLLESRRKQPSAWPEEPTSTRRKPASSGSPQSSPTSTMTTTLAQDTSGVGSQEHTTLCSTPL</sequence>
<evidence type="ECO:0000256" key="1">
    <source>
        <dbReference type="SAM" id="MobiDB-lite"/>
    </source>
</evidence>
<reference evidence="3" key="3">
    <citation type="submission" date="2025-09" db="UniProtKB">
        <authorList>
            <consortium name="Ensembl"/>
        </authorList>
    </citation>
    <scope>IDENTIFICATION</scope>
</reference>
<dbReference type="STRING" id="8187.ENSLCAP00010053195"/>
<evidence type="ECO:0000256" key="2">
    <source>
        <dbReference type="SAM" id="SignalP"/>
    </source>
</evidence>
<accession>A0A4W6FPP3</accession>
<keyword evidence="2" id="KW-0732">Signal</keyword>
<feature type="signal peptide" evidence="2">
    <location>
        <begin position="1"/>
        <end position="22"/>
    </location>
</feature>
<evidence type="ECO:0000313" key="3">
    <source>
        <dbReference type="Ensembl" id="ENSLCAP00010053195.1"/>
    </source>
</evidence>
<feature type="chain" id="PRO_5021276936" description="C1q domain-containing protein" evidence="2">
    <location>
        <begin position="23"/>
        <end position="155"/>
    </location>
</feature>
<organism evidence="3 4">
    <name type="scientific">Lates calcarifer</name>
    <name type="common">Barramundi</name>
    <name type="synonym">Holocentrus calcarifer</name>
    <dbReference type="NCBI Taxonomy" id="8187"/>
    <lineage>
        <taxon>Eukaryota</taxon>
        <taxon>Metazoa</taxon>
        <taxon>Chordata</taxon>
        <taxon>Craniata</taxon>
        <taxon>Vertebrata</taxon>
        <taxon>Euteleostomi</taxon>
        <taxon>Actinopterygii</taxon>
        <taxon>Neopterygii</taxon>
        <taxon>Teleostei</taxon>
        <taxon>Neoteleostei</taxon>
        <taxon>Acanthomorphata</taxon>
        <taxon>Carangaria</taxon>
        <taxon>Carangaria incertae sedis</taxon>
        <taxon>Centropomidae</taxon>
        <taxon>Lates</taxon>
    </lineage>
</organism>
<evidence type="ECO:0000313" key="4">
    <source>
        <dbReference type="Proteomes" id="UP000314980"/>
    </source>
</evidence>
<keyword evidence="4" id="KW-1185">Reference proteome</keyword>
<dbReference type="InParanoid" id="A0A4W6FPP3"/>